<dbReference type="Gene3D" id="2.130.10.30">
    <property type="entry name" value="Regulator of chromosome condensation 1/beta-lactamase-inhibitor protein II"/>
    <property type="match status" value="1"/>
</dbReference>
<dbReference type="Proteomes" id="UP000030754">
    <property type="component" value="Unassembled WGS sequence"/>
</dbReference>
<accession>U6MTW3</accession>
<feature type="region of interest" description="Disordered" evidence="2">
    <location>
        <begin position="483"/>
        <end position="505"/>
    </location>
</feature>
<feature type="repeat" description="RCC1" evidence="1">
    <location>
        <begin position="157"/>
        <end position="214"/>
    </location>
</feature>
<protein>
    <submittedName>
        <fullName evidence="3">Regulator of chromosome condensation RCC1 (Precursor), related, related</fullName>
    </submittedName>
</protein>
<feature type="region of interest" description="Disordered" evidence="2">
    <location>
        <begin position="583"/>
        <end position="661"/>
    </location>
</feature>
<evidence type="ECO:0000256" key="1">
    <source>
        <dbReference type="PROSITE-ProRule" id="PRU00235"/>
    </source>
</evidence>
<feature type="compositionally biased region" description="Basic and acidic residues" evidence="2">
    <location>
        <begin position="583"/>
        <end position="613"/>
    </location>
</feature>
<feature type="region of interest" description="Disordered" evidence="2">
    <location>
        <begin position="218"/>
        <end position="253"/>
    </location>
</feature>
<feature type="region of interest" description="Disordered" evidence="2">
    <location>
        <begin position="545"/>
        <end position="567"/>
    </location>
</feature>
<dbReference type="InterPro" id="IPR000408">
    <property type="entry name" value="Reg_chr_condens"/>
</dbReference>
<dbReference type="InterPro" id="IPR009091">
    <property type="entry name" value="RCC1/BLIP-II"/>
</dbReference>
<name>U6MTW3_9EIME</name>
<dbReference type="OrthoDB" id="332899at2759"/>
<reference evidence="3" key="1">
    <citation type="submission" date="2013-10" db="EMBL/GenBank/DDBJ databases">
        <title>Genomic analysis of the causative agents of coccidiosis in chickens.</title>
        <authorList>
            <person name="Reid A.J."/>
            <person name="Blake D."/>
            <person name="Billington K."/>
            <person name="Browne H."/>
            <person name="Dunn M."/>
            <person name="Hung S."/>
            <person name="Kawahara F."/>
            <person name="Miranda-Saavedra D."/>
            <person name="Mourier T."/>
            <person name="Nagra H."/>
            <person name="Otto T.D."/>
            <person name="Rawlings N."/>
            <person name="Sanchez A."/>
            <person name="Sanders M."/>
            <person name="Subramaniam C."/>
            <person name="Tay Y."/>
            <person name="Dear P."/>
            <person name="Doerig C."/>
            <person name="Gruber A."/>
            <person name="Parkinson J."/>
            <person name="Shirley M."/>
            <person name="Wan K.L."/>
            <person name="Berriman M."/>
            <person name="Tomley F."/>
            <person name="Pain A."/>
        </authorList>
    </citation>
    <scope>NUCLEOTIDE SEQUENCE [LARGE SCALE GENOMIC DNA]</scope>
    <source>
        <strain evidence="3">Houghton</strain>
    </source>
</reference>
<dbReference type="RefSeq" id="XP_013435923.1">
    <property type="nucleotide sequence ID" value="XM_013580469.1"/>
</dbReference>
<evidence type="ECO:0000313" key="3">
    <source>
        <dbReference type="EMBL" id="CDJ67456.1"/>
    </source>
</evidence>
<dbReference type="Pfam" id="PF00415">
    <property type="entry name" value="RCC1"/>
    <property type="match status" value="1"/>
</dbReference>
<feature type="compositionally biased region" description="Polar residues" evidence="2">
    <location>
        <begin position="678"/>
        <end position="692"/>
    </location>
</feature>
<feature type="region of interest" description="Disordered" evidence="2">
    <location>
        <begin position="678"/>
        <end position="765"/>
    </location>
</feature>
<dbReference type="EMBL" id="HG724488">
    <property type="protein sequence ID" value="CDJ67456.1"/>
    <property type="molecule type" value="Genomic_DNA"/>
</dbReference>
<feature type="compositionally biased region" description="Low complexity" evidence="2">
    <location>
        <begin position="693"/>
        <end position="710"/>
    </location>
</feature>
<dbReference type="PROSITE" id="PS50012">
    <property type="entry name" value="RCC1_3"/>
    <property type="match status" value="1"/>
</dbReference>
<evidence type="ECO:0000313" key="4">
    <source>
        <dbReference type="Proteomes" id="UP000030754"/>
    </source>
</evidence>
<dbReference type="SUPFAM" id="SSF50985">
    <property type="entry name" value="RCC1/BLIP-II"/>
    <property type="match status" value="1"/>
</dbReference>
<reference evidence="3" key="2">
    <citation type="submission" date="2013-10" db="EMBL/GenBank/DDBJ databases">
        <authorList>
            <person name="Aslett M."/>
        </authorList>
    </citation>
    <scope>NUCLEOTIDE SEQUENCE [LARGE SCALE GENOMIC DNA]</scope>
    <source>
        <strain evidence="3">Houghton</strain>
    </source>
</reference>
<gene>
    <name evidence="3" type="ORF">ENH_00038080</name>
</gene>
<feature type="compositionally biased region" description="Low complexity" evidence="2">
    <location>
        <begin position="228"/>
        <end position="241"/>
    </location>
</feature>
<dbReference type="GeneID" id="25473970"/>
<evidence type="ECO:0000256" key="2">
    <source>
        <dbReference type="SAM" id="MobiDB-lite"/>
    </source>
</evidence>
<proteinExistence type="predicted"/>
<sequence>MDAASCFVLSHHLPIQQWLWRGRQMPTKTHHLCGPQLLKGLGSFATRVVCGGTHCAAICAADRSSEQQLLQQLLQQLDWKGQKHKSTLSTAVVREEKNKKEGKRLGRPSKLLFSRPLQQYRAKLAQQAQKKKRTELKLLAPQQEKQESKSAYRQSGDKLLMWGRGSEGQLGLNSIRNVVKPIELPFLQDPKRPSYIQIHRLALGLAFTIAGVSFCPSSHSSEDERSRSSSSSSFASLPPSLEATSKSGSVDWSEKTSGLYGRPPWVPPLCFAQTGPSFVSIDKTSSTSSNAEEKAAGDGGWTKTVLREITVSEAAEAIRCSSFSRKEDPCRSHSLRSFPLQAPLRSLSPPLRRNTFSCGLSGSAEGSFHFTDLFSSAVSSDSLPHCPSASFGKYGGQSGSHLRPDRANLEQHACVLPIQLYAWGSNEQQQIPLSPQQRQETGRKRIKLPKRIDLEALAYSALQNIWTPPLAYTAAGFGGSNSNCSGDSSGSGKGTAEASPQAKDAAVTQRIKGHLFFSQRLRTPLQILRNYRKRSFLAAAPSTMAGPACQTRRNAANEAGEPEQQSPLKAYLSRLLTRLDSLGGKDTEVGKRQAKRAEGTDDKTANKGSREHTGTTAAAKNRANEACLSSSPHSMEVTAPQTKGKGVPLRSKSCTETNKRPSLFSVGIRRLPISVTRKQANSAASNRYSRQASLSSKSGGQPFSSRSSSSSGGGVCNTSTRNKLEARRRKGELSVFGSVRRSSASRSYTAPKDDDPPMGTRGELGADGVWRSIERVTVKDIAAGETHSLLLLEISYWERICSSRSSSYNRSP</sequence>
<organism evidence="3 4">
    <name type="scientific">Eimeria necatrix</name>
    <dbReference type="NCBI Taxonomy" id="51315"/>
    <lineage>
        <taxon>Eukaryota</taxon>
        <taxon>Sar</taxon>
        <taxon>Alveolata</taxon>
        <taxon>Apicomplexa</taxon>
        <taxon>Conoidasida</taxon>
        <taxon>Coccidia</taxon>
        <taxon>Eucoccidiorida</taxon>
        <taxon>Eimeriorina</taxon>
        <taxon>Eimeriidae</taxon>
        <taxon>Eimeria</taxon>
    </lineage>
</organism>
<dbReference type="VEuPathDB" id="ToxoDB:ENH_00038080"/>
<keyword evidence="4" id="KW-1185">Reference proteome</keyword>
<dbReference type="AlphaFoldDB" id="U6MTW3"/>